<evidence type="ECO:0000256" key="1">
    <source>
        <dbReference type="SAM" id="Phobius"/>
    </source>
</evidence>
<gene>
    <name evidence="2" type="ORF">DRF57_18500</name>
</gene>
<keyword evidence="1" id="KW-1133">Transmembrane helix</keyword>
<dbReference type="Proteomes" id="UP000256491">
    <property type="component" value="Unassembled WGS sequence"/>
</dbReference>
<name>A0ABX9IGD0_9FLAO</name>
<evidence type="ECO:0000313" key="2">
    <source>
        <dbReference type="EMBL" id="REC72850.1"/>
    </source>
</evidence>
<evidence type="ECO:0000313" key="3">
    <source>
        <dbReference type="Proteomes" id="UP000256491"/>
    </source>
</evidence>
<keyword evidence="1" id="KW-0472">Membrane</keyword>
<reference evidence="2 3" key="1">
    <citation type="journal article" date="2010" name="Syst. Appl. Microbiol.">
        <title>Four new species of Chryseobacterium from the rhizosphere of coastal sand dune plants, Chryseobacterium elymi sp. nov., Chryseobacterium hagamense sp. nov., Chryseobacterium lathyri sp. nov. and Chryseobacterium rhizosphaerae sp. nov.</title>
        <authorList>
            <person name="Cho S.H."/>
            <person name="Lee K.S."/>
            <person name="Shin D.S."/>
            <person name="Han J.H."/>
            <person name="Park K.S."/>
            <person name="Lee C.H."/>
            <person name="Park K.H."/>
            <person name="Kim S.B."/>
        </authorList>
    </citation>
    <scope>NUCLEOTIDE SEQUENCE [LARGE SCALE GENOMIC DNA]</scope>
    <source>
        <strain evidence="2 3">KCTC 22548</strain>
    </source>
</reference>
<keyword evidence="3" id="KW-1185">Reference proteome</keyword>
<comment type="caution">
    <text evidence="2">The sequence shown here is derived from an EMBL/GenBank/DDBJ whole genome shotgun (WGS) entry which is preliminary data.</text>
</comment>
<organism evidence="2 3">
    <name type="scientific">Chryseobacterium rhizosphaerae</name>
    <dbReference type="NCBI Taxonomy" id="395937"/>
    <lineage>
        <taxon>Bacteria</taxon>
        <taxon>Pseudomonadati</taxon>
        <taxon>Bacteroidota</taxon>
        <taxon>Flavobacteriia</taxon>
        <taxon>Flavobacteriales</taxon>
        <taxon>Weeksellaceae</taxon>
        <taxon>Chryseobacterium group</taxon>
        <taxon>Chryseobacterium</taxon>
    </lineage>
</organism>
<sequence length="59" mass="6949">MRRVASGNEKSINYLGTALRLGSIFIMPSFVYLIYGFSKNKFWQQNFLLLNNRMKQNTK</sequence>
<protein>
    <submittedName>
        <fullName evidence="2">Uncharacterized protein</fullName>
    </submittedName>
</protein>
<proteinExistence type="predicted"/>
<keyword evidence="1" id="KW-0812">Transmembrane</keyword>
<feature type="transmembrane region" description="Helical" evidence="1">
    <location>
        <begin position="12"/>
        <end position="35"/>
    </location>
</feature>
<dbReference type="EMBL" id="QNUF01000026">
    <property type="protein sequence ID" value="REC72850.1"/>
    <property type="molecule type" value="Genomic_DNA"/>
</dbReference>
<accession>A0ABX9IGD0</accession>